<dbReference type="EMBL" id="JACCBU010000001">
    <property type="protein sequence ID" value="NYE72665.1"/>
    <property type="molecule type" value="Genomic_DNA"/>
</dbReference>
<evidence type="ECO:0000256" key="2">
    <source>
        <dbReference type="SAM" id="Phobius"/>
    </source>
</evidence>
<dbReference type="RefSeq" id="WP_179753625.1">
    <property type="nucleotide sequence ID" value="NZ_JACCBU010000001.1"/>
</dbReference>
<dbReference type="Proteomes" id="UP000569914">
    <property type="component" value="Unassembled WGS sequence"/>
</dbReference>
<feature type="region of interest" description="Disordered" evidence="1">
    <location>
        <begin position="56"/>
        <end position="77"/>
    </location>
</feature>
<dbReference type="AlphaFoldDB" id="A0A7Y9I9C9"/>
<dbReference type="Pfam" id="PF08044">
    <property type="entry name" value="DUF1707"/>
    <property type="match status" value="1"/>
</dbReference>
<keyword evidence="5" id="KW-1185">Reference proteome</keyword>
<sequence>MPEQLEPMIEAVREACIEQIQRQYALGRLTQDDLDDRVGLALQARTPSALAALTADLTPPAPADPPAPVPVPVPVKSEPGRRRRTVLAIAGAAAVLAAGVGVVGLATNTAASSQAVASVYCESTGRDDTAQPCPPRSAAQIRLDAYADQLQIARGDIEMYEPSRELLARVEKGIRLAEVAQARARAEALIEAAGGKPDTAALEKLALELEAAVRDSAEALAEAAAAQPR</sequence>
<organism evidence="4 5">
    <name type="scientific">Microlunatus parietis</name>
    <dbReference type="NCBI Taxonomy" id="682979"/>
    <lineage>
        <taxon>Bacteria</taxon>
        <taxon>Bacillati</taxon>
        <taxon>Actinomycetota</taxon>
        <taxon>Actinomycetes</taxon>
        <taxon>Propionibacteriales</taxon>
        <taxon>Propionibacteriaceae</taxon>
        <taxon>Microlunatus</taxon>
    </lineage>
</organism>
<dbReference type="InterPro" id="IPR012551">
    <property type="entry name" value="DUF1707_SHOCT-like"/>
</dbReference>
<keyword evidence="2" id="KW-0812">Transmembrane</keyword>
<accession>A0A7Y9I9C9</accession>
<evidence type="ECO:0000313" key="4">
    <source>
        <dbReference type="EMBL" id="NYE72665.1"/>
    </source>
</evidence>
<feature type="compositionally biased region" description="Pro residues" evidence="1">
    <location>
        <begin position="59"/>
        <end position="73"/>
    </location>
</feature>
<evidence type="ECO:0000313" key="5">
    <source>
        <dbReference type="Proteomes" id="UP000569914"/>
    </source>
</evidence>
<protein>
    <recommendedName>
        <fullName evidence="3">DUF1707 domain-containing protein</fullName>
    </recommendedName>
</protein>
<evidence type="ECO:0000256" key="1">
    <source>
        <dbReference type="SAM" id="MobiDB-lite"/>
    </source>
</evidence>
<keyword evidence="2" id="KW-0472">Membrane</keyword>
<evidence type="ECO:0000259" key="3">
    <source>
        <dbReference type="Pfam" id="PF08044"/>
    </source>
</evidence>
<proteinExistence type="predicted"/>
<gene>
    <name evidence="4" type="ORF">BKA15_003994</name>
</gene>
<feature type="domain" description="DUF1707" evidence="3">
    <location>
        <begin position="13"/>
        <end position="57"/>
    </location>
</feature>
<comment type="caution">
    <text evidence="4">The sequence shown here is derived from an EMBL/GenBank/DDBJ whole genome shotgun (WGS) entry which is preliminary data.</text>
</comment>
<feature type="transmembrane region" description="Helical" evidence="2">
    <location>
        <begin position="86"/>
        <end position="106"/>
    </location>
</feature>
<name>A0A7Y9I9C9_9ACTN</name>
<keyword evidence="2" id="KW-1133">Transmembrane helix</keyword>
<reference evidence="4 5" key="1">
    <citation type="submission" date="2020-07" db="EMBL/GenBank/DDBJ databases">
        <title>Sequencing the genomes of 1000 actinobacteria strains.</title>
        <authorList>
            <person name="Klenk H.-P."/>
        </authorList>
    </citation>
    <scope>NUCLEOTIDE SEQUENCE [LARGE SCALE GENOMIC DNA]</scope>
    <source>
        <strain evidence="4 5">DSM 22083</strain>
    </source>
</reference>